<feature type="compositionally biased region" description="Gly residues" evidence="1">
    <location>
        <begin position="221"/>
        <end position="236"/>
    </location>
</feature>
<proteinExistence type="predicted"/>
<reference evidence="2" key="1">
    <citation type="submission" date="2023-11" db="EMBL/GenBank/DDBJ databases">
        <title>Genome assemblies of two species of porcelain crab, Petrolisthes cinctipes and Petrolisthes manimaculis (Anomura: Porcellanidae).</title>
        <authorList>
            <person name="Angst P."/>
        </authorList>
    </citation>
    <scope>NUCLEOTIDE SEQUENCE</scope>
    <source>
        <strain evidence="2">PB745_02</strain>
        <tissue evidence="2">Gill</tissue>
    </source>
</reference>
<dbReference type="Proteomes" id="UP001292094">
    <property type="component" value="Unassembled WGS sequence"/>
</dbReference>
<gene>
    <name evidence="2" type="ORF">Pmani_023964</name>
</gene>
<protein>
    <submittedName>
        <fullName evidence="2">Uncharacterized protein</fullName>
    </submittedName>
</protein>
<sequence length="402" mass="42135">MRRLKDGAGVLRALWVDWNLYNNTVTPEFEVGQTRDGADGAIAGCRRQQQRAVVVVYMNSHVQGMNNYGGYPGYMACQPANSGGGGGGGGSNTNTSGMNQTGVYNNQNIVQAFHQVNTVQHVQMQGGQLQIMQQQYQYVQQGQGVGVNGVPRPNMMPAGGVVPVQGQGAMHGQVMPGPNAGINNINMMQQGMNMGTAMPNTMQQGQSIPVQGQPMNIPQQQGGGSGGGGSGGGGSGANFNVMGGQYHLGHGYGVMGPNQVNAMMAAQQQQQQTPNNHSNNMITHGHHPQQQQKAKQKVVEAPAQVVSGNMLPEQQQQAILMSGAMQGNMANMTMIPVGAKMAAGSPMPNANMGGGVGVGTMCGTAPAGTPVPPLPPDTKNFMLVVPFGWRREVDNGQVVYIR</sequence>
<keyword evidence="3" id="KW-1185">Reference proteome</keyword>
<dbReference type="AlphaFoldDB" id="A0AAE1P965"/>
<dbReference type="EMBL" id="JAWZYT010002486">
    <property type="protein sequence ID" value="KAK4304078.1"/>
    <property type="molecule type" value="Genomic_DNA"/>
</dbReference>
<evidence type="ECO:0000256" key="1">
    <source>
        <dbReference type="SAM" id="MobiDB-lite"/>
    </source>
</evidence>
<name>A0AAE1P965_9EUCA</name>
<feature type="region of interest" description="Disordered" evidence="1">
    <location>
        <begin position="211"/>
        <end position="236"/>
    </location>
</feature>
<organism evidence="2 3">
    <name type="scientific">Petrolisthes manimaculis</name>
    <dbReference type="NCBI Taxonomy" id="1843537"/>
    <lineage>
        <taxon>Eukaryota</taxon>
        <taxon>Metazoa</taxon>
        <taxon>Ecdysozoa</taxon>
        <taxon>Arthropoda</taxon>
        <taxon>Crustacea</taxon>
        <taxon>Multicrustacea</taxon>
        <taxon>Malacostraca</taxon>
        <taxon>Eumalacostraca</taxon>
        <taxon>Eucarida</taxon>
        <taxon>Decapoda</taxon>
        <taxon>Pleocyemata</taxon>
        <taxon>Anomura</taxon>
        <taxon>Galatheoidea</taxon>
        <taxon>Porcellanidae</taxon>
        <taxon>Petrolisthes</taxon>
    </lineage>
</organism>
<evidence type="ECO:0000313" key="2">
    <source>
        <dbReference type="EMBL" id="KAK4304078.1"/>
    </source>
</evidence>
<accession>A0AAE1P965</accession>
<comment type="caution">
    <text evidence="2">The sequence shown here is derived from an EMBL/GenBank/DDBJ whole genome shotgun (WGS) entry which is preliminary data.</text>
</comment>
<evidence type="ECO:0000313" key="3">
    <source>
        <dbReference type="Proteomes" id="UP001292094"/>
    </source>
</evidence>